<keyword evidence="4" id="KW-1185">Reference proteome</keyword>
<dbReference type="SUPFAM" id="SSF56300">
    <property type="entry name" value="Metallo-dependent phosphatases"/>
    <property type="match status" value="1"/>
</dbReference>
<dbReference type="AlphaFoldDB" id="F0RNQ1"/>
<dbReference type="eggNOG" id="COG1409">
    <property type="taxonomic scope" value="Bacteria"/>
</dbReference>
<dbReference type="Pfam" id="PF00149">
    <property type="entry name" value="Metallophos"/>
    <property type="match status" value="1"/>
</dbReference>
<protein>
    <submittedName>
        <fullName evidence="3">Metallophosphoesterase</fullName>
    </submittedName>
</protein>
<evidence type="ECO:0000313" key="3">
    <source>
        <dbReference type="EMBL" id="ADY25284.1"/>
    </source>
</evidence>
<dbReference type="STRING" id="693977.Deipr_0109"/>
<dbReference type="InterPro" id="IPR029052">
    <property type="entry name" value="Metallo-depent_PP-like"/>
</dbReference>
<proteinExistence type="predicted"/>
<dbReference type="KEGG" id="dpt:Deipr_0109"/>
<dbReference type="RefSeq" id="WP_013613893.1">
    <property type="nucleotide sequence ID" value="NC_015161.1"/>
</dbReference>
<dbReference type="Proteomes" id="UP000007718">
    <property type="component" value="Chromosome"/>
</dbReference>
<dbReference type="OrthoDB" id="651281at2"/>
<dbReference type="HOGENOM" id="CLU_064696_0_0_0"/>
<evidence type="ECO:0000259" key="2">
    <source>
        <dbReference type="Pfam" id="PF00149"/>
    </source>
</evidence>
<keyword evidence="1" id="KW-0732">Signal</keyword>
<feature type="chain" id="PRO_5003259536" evidence="1">
    <location>
        <begin position="24"/>
        <end position="327"/>
    </location>
</feature>
<feature type="signal peptide" evidence="1">
    <location>
        <begin position="1"/>
        <end position="23"/>
    </location>
</feature>
<reference evidence="4" key="1">
    <citation type="submission" date="2011-02" db="EMBL/GenBank/DDBJ databases">
        <title>The complete sequence of chromosome of Deinococcus proteolyticus DSM 20540.</title>
        <authorList>
            <consortium name="US DOE Joint Genome Institute (JGI-PGF)"/>
            <person name="Lucas S."/>
            <person name="Copeland A."/>
            <person name="Lapidus A."/>
            <person name="Bruce D."/>
            <person name="Goodwin L."/>
            <person name="Pitluck S."/>
            <person name="Kyrpides N."/>
            <person name="Mavromatis K."/>
            <person name="Pagani I."/>
            <person name="Ivanova N."/>
            <person name="Ovchinnikova G."/>
            <person name="Zeytun A."/>
            <person name="Detter J.C."/>
            <person name="Han C."/>
            <person name="Land M."/>
            <person name="Hauser L."/>
            <person name="Markowitz V."/>
            <person name="Cheng J.-F."/>
            <person name="Hugenholtz P."/>
            <person name="Woyke T."/>
            <person name="Wu D."/>
            <person name="Pukall R."/>
            <person name="Steenblock K."/>
            <person name="Brambilla E."/>
            <person name="Klenk H.-P."/>
            <person name="Eisen J.A."/>
        </authorList>
    </citation>
    <scope>NUCLEOTIDE SEQUENCE [LARGE SCALE GENOMIC DNA]</scope>
    <source>
        <strain evidence="4">ATCC 35074 / DSM 20540 / JCM 6276 / NBRC 101906 / NCIMB 13154 / VKM Ac-1939 / CCM 2703 / MRP</strain>
    </source>
</reference>
<dbReference type="Gene3D" id="3.60.21.10">
    <property type="match status" value="1"/>
</dbReference>
<reference evidence="3 4" key="2">
    <citation type="journal article" date="2012" name="Stand. Genomic Sci.">
        <title>Complete genome sequence of the orange-red pigmented, radioresistant Deinococcus proteolyticus type strain (MRP(T)).</title>
        <authorList>
            <person name="Copeland A."/>
            <person name="Zeytun A."/>
            <person name="Yassawong M."/>
            <person name="Nolan M."/>
            <person name="Lucas S."/>
            <person name="Hammon N."/>
            <person name="Deshpande S."/>
            <person name="Cheng J.F."/>
            <person name="Han C."/>
            <person name="Tapia R."/>
            <person name="Goodwin L.A."/>
            <person name="Pitluck S."/>
            <person name="Mavromatis K."/>
            <person name="Liolios K."/>
            <person name="Pagani I."/>
            <person name="Ivanova N."/>
            <person name="Mikhailova N."/>
            <person name="Pati A."/>
            <person name="Chen A."/>
            <person name="Palaniappan K."/>
            <person name="Land M."/>
            <person name="Hauser L."/>
            <person name="Jeffries C.D."/>
            <person name="Brambilla E.M."/>
            <person name="Rohde M."/>
            <person name="Sikorski J."/>
            <person name="Pukall R."/>
            <person name="Goker M."/>
            <person name="Detter J.C."/>
            <person name="Woyke T."/>
            <person name="Bristow J."/>
            <person name="Eisen J.A."/>
            <person name="Markowitz V."/>
            <person name="Hugenholtz P."/>
            <person name="Kyrpides N.C."/>
            <person name="Klenk H.P."/>
            <person name="Lapidus A."/>
        </authorList>
    </citation>
    <scope>NUCLEOTIDE SEQUENCE [LARGE SCALE GENOMIC DNA]</scope>
    <source>
        <strain evidence="4">ATCC 35074 / DSM 20540 / JCM 6276 / NBRC 101906 / NCIMB 13154 / VKM Ac-1939 / CCM 2703 / MRP</strain>
    </source>
</reference>
<dbReference type="EMBL" id="CP002536">
    <property type="protein sequence ID" value="ADY25284.1"/>
    <property type="molecule type" value="Genomic_DNA"/>
</dbReference>
<feature type="domain" description="Calcineurin-like phosphoesterase" evidence="2">
    <location>
        <begin position="32"/>
        <end position="242"/>
    </location>
</feature>
<gene>
    <name evidence="3" type="ordered locus">Deipr_0109</name>
</gene>
<dbReference type="GO" id="GO:0016787">
    <property type="term" value="F:hydrolase activity"/>
    <property type="evidence" value="ECO:0007669"/>
    <property type="project" value="InterPro"/>
</dbReference>
<organism evidence="3 4">
    <name type="scientific">Deinococcus proteolyticus (strain ATCC 35074 / DSM 20540 / JCM 6276 / NBRC 101906 / NCIMB 13154 / VKM Ac-1939 / CCM 2703 / MRP)</name>
    <dbReference type="NCBI Taxonomy" id="693977"/>
    <lineage>
        <taxon>Bacteria</taxon>
        <taxon>Thermotogati</taxon>
        <taxon>Deinococcota</taxon>
        <taxon>Deinococci</taxon>
        <taxon>Deinococcales</taxon>
        <taxon>Deinococcaceae</taxon>
        <taxon>Deinococcus</taxon>
    </lineage>
</organism>
<evidence type="ECO:0000256" key="1">
    <source>
        <dbReference type="SAM" id="SignalP"/>
    </source>
</evidence>
<name>F0RNQ1_DEIPM</name>
<sequence length="327" mass="33877">MRRPPLLTLLALVCLLAATAAQAAQAGADTLRLALLSDINGPYGATTYPAELAPALRQIVAWQPDAVLSAGDLIAGQKASLNDAQVRAMWAAFGREVQTPLAQAGLPFGFALGNHDAAQARDRREAARYWQRQPTGLNWADTAQRPFNHSFTLRSASGKTLFVAAIDAPQADLSDATLGWLESQLASAKAQAAGARLVLGHLPLAAVSSGKNKAGEVLGPADAQALARIIKSTRTLAHVSGHHAAAYPARWNGVNALATGGIGGRDYIGQPGSARSTWTRLTVDLGKGSGVVDIVDIASGTSVPLSSLPASINGLGGKLERVSQLQP</sequence>
<dbReference type="InterPro" id="IPR004843">
    <property type="entry name" value="Calcineurin-like_PHP"/>
</dbReference>
<accession>F0RNQ1</accession>
<evidence type="ECO:0000313" key="4">
    <source>
        <dbReference type="Proteomes" id="UP000007718"/>
    </source>
</evidence>